<keyword evidence="2" id="KW-1185">Reference proteome</keyword>
<dbReference type="Proteomes" id="UP000244880">
    <property type="component" value="Unassembled WGS sequence"/>
</dbReference>
<dbReference type="AlphaFoldDB" id="A0A2R8BHW2"/>
<sequence>MKSTDAPLNISVLVVVTYGKKARFQIGIFQRSPRNGADQRVLLGSDILIFIDKYPAIPIQQTVTLRLGVGFRVVSQFELSFFLYGPRFLGAGAFASIRPTTQAVFHRSQRARF</sequence>
<gene>
    <name evidence="1" type="ORF">ASD8599_03459</name>
</gene>
<name>A0A2R8BHW2_9RHOB</name>
<reference evidence="1 2" key="1">
    <citation type="submission" date="2018-03" db="EMBL/GenBank/DDBJ databases">
        <authorList>
            <person name="Keele B.F."/>
        </authorList>
    </citation>
    <scope>NUCLEOTIDE SEQUENCE [LARGE SCALE GENOMIC DNA]</scope>
    <source>
        <strain evidence="1 2">CECT 8599</strain>
    </source>
</reference>
<evidence type="ECO:0000313" key="1">
    <source>
        <dbReference type="EMBL" id="SPH22714.1"/>
    </source>
</evidence>
<organism evidence="1 2">
    <name type="scientific">Ascidiaceihabitans donghaensis</name>
    <dbReference type="NCBI Taxonomy" id="1510460"/>
    <lineage>
        <taxon>Bacteria</taxon>
        <taxon>Pseudomonadati</taxon>
        <taxon>Pseudomonadota</taxon>
        <taxon>Alphaproteobacteria</taxon>
        <taxon>Rhodobacterales</taxon>
        <taxon>Paracoccaceae</taxon>
        <taxon>Ascidiaceihabitans</taxon>
    </lineage>
</organism>
<protein>
    <submittedName>
        <fullName evidence="1">Uncharacterized protein</fullName>
    </submittedName>
</protein>
<proteinExistence type="predicted"/>
<evidence type="ECO:0000313" key="2">
    <source>
        <dbReference type="Proteomes" id="UP000244880"/>
    </source>
</evidence>
<accession>A0A2R8BHW2</accession>
<dbReference type="EMBL" id="OMOR01000001">
    <property type="protein sequence ID" value="SPH22714.1"/>
    <property type="molecule type" value="Genomic_DNA"/>
</dbReference>